<dbReference type="InterPro" id="IPR006342">
    <property type="entry name" value="FkbM_mtfrase"/>
</dbReference>
<gene>
    <name evidence="2" type="ORF">EZS27_009126</name>
</gene>
<dbReference type="PANTHER" id="PTHR34203">
    <property type="entry name" value="METHYLTRANSFERASE, FKBM FAMILY PROTEIN"/>
    <property type="match status" value="1"/>
</dbReference>
<dbReference type="PANTHER" id="PTHR34203:SF15">
    <property type="entry name" value="SLL1173 PROTEIN"/>
    <property type="match status" value="1"/>
</dbReference>
<name>A0A5J4SAY4_9ZZZZ</name>
<accession>A0A5J4SAY4</accession>
<comment type="caution">
    <text evidence="2">The sequence shown here is derived from an EMBL/GenBank/DDBJ whole genome shotgun (WGS) entry which is preliminary data.</text>
</comment>
<dbReference type="InterPro" id="IPR029063">
    <property type="entry name" value="SAM-dependent_MTases_sf"/>
</dbReference>
<sequence length="317" mass="36599">MKLIFKIKRNLFELRYRWTLSEFLILKLIGIIHRLGITTLSIDNYCRKIANSNFKKKWLKQENNQYLFDFKGAKLPYIENQRILSSIRNEFENIFFISCFFKDNYNERTVRYLDKYLSEGAYGYVDEDIDVTVKKGDVVIDAGAWIGDFSAYAISKGAISYAFEPVKDNYDILCKTSLLNKERIVPIPMGLGDYCGDINILIKGDYNTANSMIPETNFATTIREEIVSITTLDQFIEENRLTTVDFIKADIEGAERDMLRGASNVLKTFAPKLAICTYHLPDDPEVLEKIILEANPNYRIIHLKKKLFAAVPQTLDK</sequence>
<dbReference type="EMBL" id="SNRY01000283">
    <property type="protein sequence ID" value="KAA6343187.1"/>
    <property type="molecule type" value="Genomic_DNA"/>
</dbReference>
<evidence type="ECO:0000313" key="2">
    <source>
        <dbReference type="EMBL" id="KAA6343187.1"/>
    </source>
</evidence>
<proteinExistence type="predicted"/>
<evidence type="ECO:0000259" key="1">
    <source>
        <dbReference type="Pfam" id="PF05050"/>
    </source>
</evidence>
<reference evidence="2" key="1">
    <citation type="submission" date="2019-03" db="EMBL/GenBank/DDBJ databases">
        <title>Single cell metagenomics reveals metabolic interactions within the superorganism composed of flagellate Streblomastix strix and complex community of Bacteroidetes bacteria on its surface.</title>
        <authorList>
            <person name="Treitli S.C."/>
            <person name="Kolisko M."/>
            <person name="Husnik F."/>
            <person name="Keeling P."/>
            <person name="Hampl V."/>
        </authorList>
    </citation>
    <scope>NUCLEOTIDE SEQUENCE</scope>
    <source>
        <strain evidence="2">STM</strain>
    </source>
</reference>
<feature type="domain" description="Methyltransferase FkbM" evidence="1">
    <location>
        <begin position="141"/>
        <end position="288"/>
    </location>
</feature>
<dbReference type="Gene3D" id="3.40.50.150">
    <property type="entry name" value="Vaccinia Virus protein VP39"/>
    <property type="match status" value="1"/>
</dbReference>
<dbReference type="SUPFAM" id="SSF53335">
    <property type="entry name" value="S-adenosyl-L-methionine-dependent methyltransferases"/>
    <property type="match status" value="1"/>
</dbReference>
<dbReference type="AlphaFoldDB" id="A0A5J4SAY4"/>
<protein>
    <recommendedName>
        <fullName evidence="1">Methyltransferase FkbM domain-containing protein</fullName>
    </recommendedName>
</protein>
<organism evidence="2">
    <name type="scientific">termite gut metagenome</name>
    <dbReference type="NCBI Taxonomy" id="433724"/>
    <lineage>
        <taxon>unclassified sequences</taxon>
        <taxon>metagenomes</taxon>
        <taxon>organismal metagenomes</taxon>
    </lineage>
</organism>
<dbReference type="InterPro" id="IPR052514">
    <property type="entry name" value="SAM-dependent_MTase"/>
</dbReference>
<dbReference type="Pfam" id="PF05050">
    <property type="entry name" value="Methyltransf_21"/>
    <property type="match status" value="1"/>
</dbReference>
<dbReference type="NCBIfam" id="TIGR01444">
    <property type="entry name" value="fkbM_fam"/>
    <property type="match status" value="1"/>
</dbReference>